<dbReference type="PANTHER" id="PTHR34351">
    <property type="entry name" value="SLR1927 PROTEIN-RELATED"/>
    <property type="match status" value="1"/>
</dbReference>
<reference evidence="2 3" key="1">
    <citation type="submission" date="2019-03" db="EMBL/GenBank/DDBJ databases">
        <title>Genomic Encyclopedia of Type Strains, Phase IV (KMG-IV): sequencing the most valuable type-strain genomes for metagenomic binning, comparative biology and taxonomic classification.</title>
        <authorList>
            <person name="Goeker M."/>
        </authorList>
    </citation>
    <scope>NUCLEOTIDE SEQUENCE [LARGE SCALE GENOMIC DNA]</scope>
    <source>
        <strain evidence="2 3">DSM 24629</strain>
    </source>
</reference>
<name>A0A4R3MRA6_9FIRM</name>
<keyword evidence="1" id="KW-1133">Transmembrane helix</keyword>
<organism evidence="2 3">
    <name type="scientific">Natranaerovirga pectinivora</name>
    <dbReference type="NCBI Taxonomy" id="682400"/>
    <lineage>
        <taxon>Bacteria</taxon>
        <taxon>Bacillati</taxon>
        <taxon>Bacillota</taxon>
        <taxon>Clostridia</taxon>
        <taxon>Lachnospirales</taxon>
        <taxon>Natranaerovirgaceae</taxon>
        <taxon>Natranaerovirga</taxon>
    </lineage>
</organism>
<comment type="caution">
    <text evidence="2">The sequence shown here is derived from an EMBL/GenBank/DDBJ whole genome shotgun (WGS) entry which is preliminary data.</text>
</comment>
<keyword evidence="1" id="KW-0472">Membrane</keyword>
<dbReference type="AlphaFoldDB" id="A0A4R3MRA6"/>
<dbReference type="Proteomes" id="UP000294902">
    <property type="component" value="Unassembled WGS sequence"/>
</dbReference>
<protein>
    <submittedName>
        <fullName evidence="2">Uncharacterized protein DUF58</fullName>
    </submittedName>
</protein>
<evidence type="ECO:0000256" key="1">
    <source>
        <dbReference type="SAM" id="Phobius"/>
    </source>
</evidence>
<evidence type="ECO:0000313" key="2">
    <source>
        <dbReference type="EMBL" id="TCT16718.1"/>
    </source>
</evidence>
<dbReference type="OrthoDB" id="9778037at2"/>
<feature type="transmembrane region" description="Helical" evidence="1">
    <location>
        <begin position="31"/>
        <end position="52"/>
    </location>
</feature>
<keyword evidence="1" id="KW-0812">Transmembrane</keyword>
<sequence>MKKNRITYLCLLGFFLLMSIIKHSYFSNIILYTLLFLPIFSLIHIIFTYFNFRFSHQVDERIIVKGDYIQYTCEIYNSNKILVYCPMKVKFINENLFYKEGSKSHFFTLFPGQVEKIQIPIECKYRGNYNIGVKSIVIMDYFGLIHIKYDFIETIKLLVYPNIEKIRYYPIKPVIFENSLSLQKNLFQDKTNIYDVKDYSLGDPLNQIHWKLSAKYNELKTKQYSSSLQKKTFIFLDNQKFDKDSETNIVLEDLIIEALVSISDYLLKRQIPVELYYHDKDNNLFEGINYSDWDTIYEVLAKVQFLAKADIERLIKNFSLASKYYSDNHGANIIFASNRLSESIIELLNGLKLQGFEITLLLAVKEEKIENSLLEKIEDLKIKIFTLKQGKTLQTIIEGDYFVS</sequence>
<evidence type="ECO:0000313" key="3">
    <source>
        <dbReference type="Proteomes" id="UP000294902"/>
    </source>
</evidence>
<dbReference type="EMBL" id="SMAL01000001">
    <property type="protein sequence ID" value="TCT16718.1"/>
    <property type="molecule type" value="Genomic_DNA"/>
</dbReference>
<gene>
    <name evidence="2" type="ORF">EDC18_10113</name>
</gene>
<dbReference type="PANTHER" id="PTHR34351:SF2">
    <property type="entry name" value="DUF58 DOMAIN-CONTAINING PROTEIN"/>
    <property type="match status" value="1"/>
</dbReference>
<keyword evidence="3" id="KW-1185">Reference proteome</keyword>
<proteinExistence type="predicted"/>
<accession>A0A4R3MRA6</accession>
<dbReference type="RefSeq" id="WP_132249059.1">
    <property type="nucleotide sequence ID" value="NZ_SMAL01000001.1"/>
</dbReference>